<organism evidence="3 4">
    <name type="scientific">Brachybacterium endophyticum</name>
    <dbReference type="NCBI Taxonomy" id="2182385"/>
    <lineage>
        <taxon>Bacteria</taxon>
        <taxon>Bacillati</taxon>
        <taxon>Actinomycetota</taxon>
        <taxon>Actinomycetes</taxon>
        <taxon>Micrococcales</taxon>
        <taxon>Dermabacteraceae</taxon>
        <taxon>Brachybacterium</taxon>
    </lineage>
</organism>
<keyword evidence="2" id="KW-0812">Transmembrane</keyword>
<keyword evidence="4" id="KW-1185">Reference proteome</keyword>
<feature type="compositionally biased region" description="Basic and acidic residues" evidence="1">
    <location>
        <begin position="33"/>
        <end position="48"/>
    </location>
</feature>
<dbReference type="EMBL" id="QFKX01000001">
    <property type="protein sequence ID" value="PWH07716.1"/>
    <property type="molecule type" value="Genomic_DNA"/>
</dbReference>
<accession>A0A2U2RPD2</accession>
<sequence length="129" mass="13492">MTSQPSPETAQDPQETGGRPSASPADGPVPAHASKDRAPESAEDRGAPDEGTVLYVRRRRVPTLGFWVTLSIIVGLLAGAVTALITRVDSAGGVIYFAVTGAVFIGLPLALIAAVVDAVIHRGERRRPR</sequence>
<feature type="compositionally biased region" description="Polar residues" evidence="1">
    <location>
        <begin position="1"/>
        <end position="14"/>
    </location>
</feature>
<keyword evidence="2" id="KW-0472">Membrane</keyword>
<protein>
    <submittedName>
        <fullName evidence="3">Uncharacterized protein</fullName>
    </submittedName>
</protein>
<keyword evidence="2" id="KW-1133">Transmembrane helix</keyword>
<evidence type="ECO:0000313" key="4">
    <source>
        <dbReference type="Proteomes" id="UP000245590"/>
    </source>
</evidence>
<name>A0A2U2RPD2_9MICO</name>
<gene>
    <name evidence="3" type="ORF">DEO23_03615</name>
</gene>
<proteinExistence type="predicted"/>
<evidence type="ECO:0000256" key="2">
    <source>
        <dbReference type="SAM" id="Phobius"/>
    </source>
</evidence>
<reference evidence="3 4" key="1">
    <citation type="submission" date="2018-05" db="EMBL/GenBank/DDBJ databases">
        <title>Brachybacterium sp. M1HQ-2T, whole genome shotgun sequence.</title>
        <authorList>
            <person name="Tuo L."/>
        </authorList>
    </citation>
    <scope>NUCLEOTIDE SEQUENCE [LARGE SCALE GENOMIC DNA]</scope>
    <source>
        <strain evidence="3 4">M1HQ-2</strain>
    </source>
</reference>
<dbReference type="Proteomes" id="UP000245590">
    <property type="component" value="Unassembled WGS sequence"/>
</dbReference>
<dbReference type="AlphaFoldDB" id="A0A2U2RPD2"/>
<evidence type="ECO:0000256" key="1">
    <source>
        <dbReference type="SAM" id="MobiDB-lite"/>
    </source>
</evidence>
<comment type="caution">
    <text evidence="3">The sequence shown here is derived from an EMBL/GenBank/DDBJ whole genome shotgun (WGS) entry which is preliminary data.</text>
</comment>
<feature type="region of interest" description="Disordered" evidence="1">
    <location>
        <begin position="1"/>
        <end position="52"/>
    </location>
</feature>
<feature type="transmembrane region" description="Helical" evidence="2">
    <location>
        <begin position="94"/>
        <end position="120"/>
    </location>
</feature>
<dbReference type="RefSeq" id="WP_109274603.1">
    <property type="nucleotide sequence ID" value="NZ_QFKX01000001.1"/>
</dbReference>
<dbReference type="OrthoDB" id="4794468at2"/>
<evidence type="ECO:0000313" key="3">
    <source>
        <dbReference type="EMBL" id="PWH07716.1"/>
    </source>
</evidence>
<feature type="transmembrane region" description="Helical" evidence="2">
    <location>
        <begin position="64"/>
        <end position="88"/>
    </location>
</feature>